<dbReference type="InterPro" id="IPR056798">
    <property type="entry name" value="ADH_Fe_C"/>
</dbReference>
<keyword evidence="2" id="KW-0560">Oxidoreductase</keyword>
<dbReference type="Gene3D" id="1.20.1090.10">
    <property type="entry name" value="Dehydroquinate synthase-like - alpha domain"/>
    <property type="match status" value="1"/>
</dbReference>
<dbReference type="RefSeq" id="WP_211289721.1">
    <property type="nucleotide sequence ID" value="NZ_CP155573.1"/>
</dbReference>
<evidence type="ECO:0000313" key="2">
    <source>
        <dbReference type="EMBL" id="XFO64445.1"/>
    </source>
</evidence>
<dbReference type="PANTHER" id="PTHR43633">
    <property type="entry name" value="ALCOHOL DEHYDROGENASE YQHD"/>
    <property type="match status" value="1"/>
</dbReference>
<dbReference type="InterPro" id="IPR044731">
    <property type="entry name" value="BDH-like"/>
</dbReference>
<evidence type="ECO:0000313" key="3">
    <source>
        <dbReference type="Proteomes" id="UP000216752"/>
    </source>
</evidence>
<gene>
    <name evidence="2" type="primary">yqhD</name>
    <name evidence="2" type="ORF">SPSIL_005470</name>
</gene>
<sequence>MGVVGAGVPWDLTTHFIGHELTSLFDMDHGQTLAIILPSVMEVRREKKHAKLLPYAERVWQIESGSDEEKIDMAIPKNRKFFESLGVKTRLSQYGVGADKIPVIVEQLKAHGMTAISETRDITLDISQKILEGAT</sequence>
<dbReference type="Pfam" id="PF25137">
    <property type="entry name" value="ADH_Fe_C"/>
    <property type="match status" value="1"/>
</dbReference>
<reference evidence="2" key="1">
    <citation type="submission" date="2024-05" db="EMBL/GenBank/DDBJ databases">
        <title>Isolation and characterization of Sporomusa carbonis sp. nov., a carboxydotrophic hydrogenogen in the genus of Sporomusa isolated from a charcoal burning pile.</title>
        <authorList>
            <person name="Boeer T."/>
            <person name="Rosenbaum F."/>
            <person name="Eysell L."/>
            <person name="Mueller V."/>
            <person name="Daniel R."/>
            <person name="Poehlein A."/>
        </authorList>
    </citation>
    <scope>NUCLEOTIDE SEQUENCE [LARGE SCALE GENOMIC DNA]</scope>
    <source>
        <strain evidence="2">DSM 10669</strain>
    </source>
</reference>
<feature type="domain" description="Fe-containing alcohol dehydrogenase-like C-terminal" evidence="1">
    <location>
        <begin position="13"/>
        <end position="107"/>
    </location>
</feature>
<dbReference type="GO" id="GO:0016491">
    <property type="term" value="F:oxidoreductase activity"/>
    <property type="evidence" value="ECO:0007669"/>
    <property type="project" value="UniProtKB-KW"/>
</dbReference>
<dbReference type="PANTHER" id="PTHR43633:SF1">
    <property type="entry name" value="ALCOHOL DEHYDROGENASE YQHD"/>
    <property type="match status" value="1"/>
</dbReference>
<protein>
    <submittedName>
        <fullName evidence="2">Alcohol dehydrogenase YqhD</fullName>
        <ecNumber evidence="2">1.1.1.-</ecNumber>
    </submittedName>
</protein>
<dbReference type="EC" id="1.1.1.-" evidence="2"/>
<dbReference type="Proteomes" id="UP000216752">
    <property type="component" value="Chromosome"/>
</dbReference>
<evidence type="ECO:0000259" key="1">
    <source>
        <dbReference type="Pfam" id="PF25137"/>
    </source>
</evidence>
<accession>A0ABZ3IFI4</accession>
<name>A0ABZ3IFI4_9FIRM</name>
<keyword evidence="3" id="KW-1185">Reference proteome</keyword>
<proteinExistence type="predicted"/>
<dbReference type="EMBL" id="CP155573">
    <property type="protein sequence ID" value="XFO64445.1"/>
    <property type="molecule type" value="Genomic_DNA"/>
</dbReference>
<dbReference type="SUPFAM" id="SSF56796">
    <property type="entry name" value="Dehydroquinate synthase-like"/>
    <property type="match status" value="1"/>
</dbReference>
<organism evidence="2 3">
    <name type="scientific">Sporomusa silvacetica DSM 10669</name>
    <dbReference type="NCBI Taxonomy" id="1123289"/>
    <lineage>
        <taxon>Bacteria</taxon>
        <taxon>Bacillati</taxon>
        <taxon>Bacillota</taxon>
        <taxon>Negativicutes</taxon>
        <taxon>Selenomonadales</taxon>
        <taxon>Sporomusaceae</taxon>
        <taxon>Sporomusa</taxon>
    </lineage>
</organism>